<dbReference type="Proteomes" id="UP000765160">
    <property type="component" value="Unassembled WGS sequence"/>
</dbReference>
<keyword evidence="2" id="KW-0238">DNA-binding</keyword>
<dbReference type="SMART" id="SM00345">
    <property type="entry name" value="HTH_GNTR"/>
    <property type="match status" value="1"/>
</dbReference>
<dbReference type="SUPFAM" id="SSF48008">
    <property type="entry name" value="GntR ligand-binding domain-like"/>
    <property type="match status" value="1"/>
</dbReference>
<dbReference type="InterPro" id="IPR008920">
    <property type="entry name" value="TF_FadR/GntR_C"/>
</dbReference>
<dbReference type="Gene3D" id="1.20.120.530">
    <property type="entry name" value="GntR ligand-binding domain-like"/>
    <property type="match status" value="1"/>
</dbReference>
<protein>
    <submittedName>
        <fullName evidence="5">GntR family transcriptional regulator</fullName>
    </submittedName>
</protein>
<dbReference type="SMART" id="SM00895">
    <property type="entry name" value="FCD"/>
    <property type="match status" value="1"/>
</dbReference>
<dbReference type="Pfam" id="PF00392">
    <property type="entry name" value="GntR"/>
    <property type="match status" value="1"/>
</dbReference>
<dbReference type="PANTHER" id="PTHR43537">
    <property type="entry name" value="TRANSCRIPTIONAL REGULATOR, GNTR FAMILY"/>
    <property type="match status" value="1"/>
</dbReference>
<dbReference type="InterPro" id="IPR036388">
    <property type="entry name" value="WH-like_DNA-bd_sf"/>
</dbReference>
<proteinExistence type="predicted"/>
<dbReference type="CDD" id="cd07377">
    <property type="entry name" value="WHTH_GntR"/>
    <property type="match status" value="1"/>
</dbReference>
<name>A0ABX1F1P8_9PROT</name>
<evidence type="ECO:0000256" key="2">
    <source>
        <dbReference type="ARBA" id="ARBA00023125"/>
    </source>
</evidence>
<dbReference type="PROSITE" id="PS50949">
    <property type="entry name" value="HTH_GNTR"/>
    <property type="match status" value="1"/>
</dbReference>
<comment type="caution">
    <text evidence="5">The sequence shown here is derived from an EMBL/GenBank/DDBJ whole genome shotgun (WGS) entry which is preliminary data.</text>
</comment>
<dbReference type="PANTHER" id="PTHR43537:SF41">
    <property type="entry name" value="TRANSCRIPTIONAL REGULATORY PROTEIN"/>
    <property type="match status" value="1"/>
</dbReference>
<keyword evidence="3" id="KW-0804">Transcription</keyword>
<dbReference type="RefSeq" id="WP_168050764.1">
    <property type="nucleotide sequence ID" value="NZ_JAATJR010000004.1"/>
</dbReference>
<sequence length="241" mass="26592">MAPSSTKSIVPTPAHPIYPSRQEAVAAALRLDILQGRIPAGARLDIDEIANRHRVSRTPVRDALKQLEGEGLIQVLPYRGVEVTRLTAGDLHELFAIRIALERLALAQAAVKVTDAELKQLRRILRRMDKLPIRDETWMKLNAAFHDGLHAASRWPRLVELIRVQRTNVERYVRAGAAHLGAEQQQAEHWQLVEALTARQPELAASLIAQHLSRTADTLARMSAVAASGPQAADHEGGEPC</sequence>
<dbReference type="Pfam" id="PF07729">
    <property type="entry name" value="FCD"/>
    <property type="match status" value="1"/>
</dbReference>
<keyword evidence="6" id="KW-1185">Reference proteome</keyword>
<evidence type="ECO:0000313" key="6">
    <source>
        <dbReference type="Proteomes" id="UP000765160"/>
    </source>
</evidence>
<dbReference type="InterPro" id="IPR036390">
    <property type="entry name" value="WH_DNA-bd_sf"/>
</dbReference>
<reference evidence="5 6" key="1">
    <citation type="submission" date="2020-03" db="EMBL/GenBank/DDBJ databases">
        <title>Roseomonas selenitidurans sp. nov. isolated from soil.</title>
        <authorList>
            <person name="Liu H."/>
        </authorList>
    </citation>
    <scope>NUCLEOTIDE SEQUENCE [LARGE SCALE GENOMIC DNA]</scope>
    <source>
        <strain evidence="5 6">JCM 15073</strain>
    </source>
</reference>
<dbReference type="InterPro" id="IPR000524">
    <property type="entry name" value="Tscrpt_reg_HTH_GntR"/>
</dbReference>
<dbReference type="EMBL" id="JAAVTX010000004">
    <property type="protein sequence ID" value="NKE46262.1"/>
    <property type="molecule type" value="Genomic_DNA"/>
</dbReference>
<evidence type="ECO:0000256" key="3">
    <source>
        <dbReference type="ARBA" id="ARBA00023163"/>
    </source>
</evidence>
<dbReference type="Gene3D" id="1.10.10.10">
    <property type="entry name" value="Winged helix-like DNA-binding domain superfamily/Winged helix DNA-binding domain"/>
    <property type="match status" value="1"/>
</dbReference>
<evidence type="ECO:0000259" key="4">
    <source>
        <dbReference type="PROSITE" id="PS50949"/>
    </source>
</evidence>
<evidence type="ECO:0000313" key="5">
    <source>
        <dbReference type="EMBL" id="NKE46262.1"/>
    </source>
</evidence>
<evidence type="ECO:0000256" key="1">
    <source>
        <dbReference type="ARBA" id="ARBA00023015"/>
    </source>
</evidence>
<gene>
    <name evidence="5" type="ORF">HB662_15860</name>
</gene>
<dbReference type="InterPro" id="IPR011711">
    <property type="entry name" value="GntR_C"/>
</dbReference>
<accession>A0ABX1F1P8</accession>
<feature type="domain" description="HTH gntR-type" evidence="4">
    <location>
        <begin position="19"/>
        <end position="86"/>
    </location>
</feature>
<organism evidence="5 6">
    <name type="scientific">Falsiroseomonas frigidaquae</name>
    <dbReference type="NCBI Taxonomy" id="487318"/>
    <lineage>
        <taxon>Bacteria</taxon>
        <taxon>Pseudomonadati</taxon>
        <taxon>Pseudomonadota</taxon>
        <taxon>Alphaproteobacteria</taxon>
        <taxon>Acetobacterales</taxon>
        <taxon>Roseomonadaceae</taxon>
        <taxon>Falsiroseomonas</taxon>
    </lineage>
</organism>
<dbReference type="SUPFAM" id="SSF46785">
    <property type="entry name" value="Winged helix' DNA-binding domain"/>
    <property type="match status" value="1"/>
</dbReference>
<keyword evidence="1" id="KW-0805">Transcription regulation</keyword>